<gene>
    <name evidence="1" type="ORF">LCGC14_0903620</name>
</gene>
<name>A0A0F9S2K5_9ZZZZ</name>
<proteinExistence type="predicted"/>
<dbReference type="EMBL" id="LAZR01002958">
    <property type="protein sequence ID" value="KKN23583.1"/>
    <property type="molecule type" value="Genomic_DNA"/>
</dbReference>
<reference evidence="1" key="1">
    <citation type="journal article" date="2015" name="Nature">
        <title>Complex archaea that bridge the gap between prokaryotes and eukaryotes.</title>
        <authorList>
            <person name="Spang A."/>
            <person name="Saw J.H."/>
            <person name="Jorgensen S.L."/>
            <person name="Zaremba-Niedzwiedzka K."/>
            <person name="Martijn J."/>
            <person name="Lind A.E."/>
            <person name="van Eijk R."/>
            <person name="Schleper C."/>
            <person name="Guy L."/>
            <person name="Ettema T.J."/>
        </authorList>
    </citation>
    <scope>NUCLEOTIDE SEQUENCE</scope>
</reference>
<protein>
    <submittedName>
        <fullName evidence="1">Uncharacterized protein</fullName>
    </submittedName>
</protein>
<accession>A0A0F9S2K5</accession>
<organism evidence="1">
    <name type="scientific">marine sediment metagenome</name>
    <dbReference type="NCBI Taxonomy" id="412755"/>
    <lineage>
        <taxon>unclassified sequences</taxon>
        <taxon>metagenomes</taxon>
        <taxon>ecological metagenomes</taxon>
    </lineage>
</organism>
<sequence length="68" mass="8057">MAETRKGYKTIHEFDPDQRVVSMIEFKGNIYVASTFQVWRIEGDTLVPLYFVIEEEGIMIEKERENDN</sequence>
<evidence type="ECO:0000313" key="1">
    <source>
        <dbReference type="EMBL" id="KKN23583.1"/>
    </source>
</evidence>
<dbReference type="AlphaFoldDB" id="A0A0F9S2K5"/>
<comment type="caution">
    <text evidence="1">The sequence shown here is derived from an EMBL/GenBank/DDBJ whole genome shotgun (WGS) entry which is preliminary data.</text>
</comment>